<keyword evidence="8 12" id="KW-0963">Cytoplasm</keyword>
<dbReference type="OrthoDB" id="9806656at2"/>
<dbReference type="PANTHER" id="PTHR21091">
    <property type="entry name" value="METHYLTETRAHYDROFOLATE:HOMOCYSTEINE METHYLTRANSFERASE RELATED"/>
    <property type="match status" value="1"/>
</dbReference>
<comment type="function">
    <text evidence="1 12">Catalyzes the decarboxylation of four acetate groups of uroporphyrinogen-III to yield coproporphyrinogen-III.</text>
</comment>
<dbReference type="Pfam" id="PF01208">
    <property type="entry name" value="URO-D"/>
    <property type="match status" value="1"/>
</dbReference>
<evidence type="ECO:0000256" key="7">
    <source>
        <dbReference type="ARBA" id="ARBA00014308"/>
    </source>
</evidence>
<name>A0A0A2ETT6_PORCN</name>
<feature type="binding site" evidence="12">
    <location>
        <position position="154"/>
    </location>
    <ligand>
        <name>substrate</name>
    </ligand>
</feature>
<dbReference type="eggNOG" id="COG0407">
    <property type="taxonomic scope" value="Bacteria"/>
</dbReference>
<protein>
    <recommendedName>
        <fullName evidence="7 12">Uroporphyrinogen decarboxylase</fullName>
        <shortName evidence="12">UPD</shortName>
        <shortName evidence="12">URO-D</shortName>
        <ecNumber evidence="6 12">4.1.1.37</ecNumber>
    </recommendedName>
</protein>
<comment type="subcellular location">
    <subcellularLocation>
        <location evidence="2 12">Cytoplasm</location>
    </subcellularLocation>
</comment>
<dbReference type="PROSITE" id="PS00906">
    <property type="entry name" value="UROD_1"/>
    <property type="match status" value="1"/>
</dbReference>
<evidence type="ECO:0000256" key="3">
    <source>
        <dbReference type="ARBA" id="ARBA00004804"/>
    </source>
</evidence>
<dbReference type="CDD" id="cd00717">
    <property type="entry name" value="URO-D"/>
    <property type="match status" value="1"/>
</dbReference>
<dbReference type="GO" id="GO:0004853">
    <property type="term" value="F:uroporphyrinogen decarboxylase activity"/>
    <property type="evidence" value="ECO:0007669"/>
    <property type="project" value="UniProtKB-UniRule"/>
</dbReference>
<sequence length="359" mass="40649">MKPIKNDLILRALRGENTSRTPVWLMRQAGRYLPEYRSVRAKAGSFMDLCRTPELACEVTLQPLRRYDLDAAIIFSDILTVPDAMGLGLSFLENEGPVFERPLRTESDILNLHKPDVMKDLKYVFDAITLTKKELDGSVPLIGFCGSAFTLACYMIEGRGSKGFPRVKELLYSRPELMHTLLDKITDALIDYLNAQIDAGVDIIQIFDTWGGILSTGAFSEFSLTYTERLIQGLRLYREDDTRIPVICFTKDAPLAWYKMYENIGADCVGIDWRHDMDVVAAVVRNIALQGNLDPMVLKGSDEYIVQRVKQIIDMAGLRTPHIFNLGHGMHKDIDPDKVELLVDTVHSYSEERKSLIHC</sequence>
<evidence type="ECO:0000256" key="12">
    <source>
        <dbReference type="HAMAP-Rule" id="MF_00218"/>
    </source>
</evidence>
<feature type="binding site" evidence="12">
    <location>
        <position position="328"/>
    </location>
    <ligand>
        <name>substrate</name>
    </ligand>
</feature>
<comment type="catalytic activity">
    <reaction evidence="12 13">
        <text>uroporphyrinogen III + 4 H(+) = coproporphyrinogen III + 4 CO2</text>
        <dbReference type="Rhea" id="RHEA:19865"/>
        <dbReference type="ChEBI" id="CHEBI:15378"/>
        <dbReference type="ChEBI" id="CHEBI:16526"/>
        <dbReference type="ChEBI" id="CHEBI:57308"/>
        <dbReference type="ChEBI" id="CHEBI:57309"/>
        <dbReference type="EC" id="4.1.1.37"/>
    </reaction>
</comment>
<dbReference type="NCBIfam" id="TIGR01464">
    <property type="entry name" value="hemE"/>
    <property type="match status" value="1"/>
</dbReference>
<evidence type="ECO:0000256" key="11">
    <source>
        <dbReference type="ARBA" id="ARBA00023244"/>
    </source>
</evidence>
<evidence type="ECO:0000256" key="1">
    <source>
        <dbReference type="ARBA" id="ARBA00002448"/>
    </source>
</evidence>
<feature type="binding site" evidence="12">
    <location>
        <position position="77"/>
    </location>
    <ligand>
        <name>substrate</name>
    </ligand>
</feature>
<keyword evidence="18" id="KW-1185">Reference proteome</keyword>
<feature type="domain" description="Uroporphyrinogen decarboxylase (URO-D)" evidence="15">
    <location>
        <begin position="22"/>
        <end position="31"/>
    </location>
</feature>
<dbReference type="EC" id="4.1.1.37" evidence="6 12"/>
<feature type="binding site" evidence="12">
    <location>
        <begin position="27"/>
        <end position="31"/>
    </location>
    <ligand>
        <name>substrate</name>
    </ligand>
</feature>
<keyword evidence="9 12" id="KW-0210">Decarboxylase</keyword>
<evidence type="ECO:0000256" key="4">
    <source>
        <dbReference type="ARBA" id="ARBA00009935"/>
    </source>
</evidence>
<dbReference type="InterPro" id="IPR000257">
    <property type="entry name" value="Uroporphyrinogen_deCOase"/>
</dbReference>
<proteinExistence type="inferred from homology"/>
<comment type="caution">
    <text evidence="12">Lacks conserved residue(s) required for the propagation of feature annotation.</text>
</comment>
<evidence type="ECO:0000259" key="16">
    <source>
        <dbReference type="PROSITE" id="PS00907"/>
    </source>
</evidence>
<evidence type="ECO:0000256" key="5">
    <source>
        <dbReference type="ARBA" id="ARBA00011738"/>
    </source>
</evidence>
<feature type="binding site" evidence="12">
    <location>
        <position position="209"/>
    </location>
    <ligand>
        <name>substrate</name>
    </ligand>
</feature>
<dbReference type="Proteomes" id="UP000030125">
    <property type="component" value="Unassembled WGS sequence"/>
</dbReference>
<dbReference type="InterPro" id="IPR006361">
    <property type="entry name" value="Uroporphyrinogen_deCO2ase_HemE"/>
</dbReference>
<dbReference type="GO" id="GO:0005829">
    <property type="term" value="C:cytosol"/>
    <property type="evidence" value="ECO:0007669"/>
    <property type="project" value="TreeGrafter"/>
</dbReference>
<evidence type="ECO:0000259" key="15">
    <source>
        <dbReference type="PROSITE" id="PS00906"/>
    </source>
</evidence>
<dbReference type="AlphaFoldDB" id="A0A0A2ETT6"/>
<keyword evidence="10 12" id="KW-0456">Lyase</keyword>
<dbReference type="UniPathway" id="UPA00251">
    <property type="reaction ID" value="UER00321"/>
</dbReference>
<dbReference type="Gene3D" id="3.20.20.210">
    <property type="match status" value="1"/>
</dbReference>
<comment type="caution">
    <text evidence="17">The sequence shown here is derived from an EMBL/GenBank/DDBJ whole genome shotgun (WGS) entry which is preliminary data.</text>
</comment>
<dbReference type="FunFam" id="3.20.20.210:FF:000001">
    <property type="entry name" value="Uroporphyrinogen decarboxylase"/>
    <property type="match status" value="1"/>
</dbReference>
<dbReference type="EMBL" id="JQJD01000047">
    <property type="protein sequence ID" value="KGN79754.1"/>
    <property type="molecule type" value="Genomic_DNA"/>
</dbReference>
<evidence type="ECO:0000256" key="13">
    <source>
        <dbReference type="RuleBase" id="RU000554"/>
    </source>
</evidence>
<evidence type="ECO:0000256" key="6">
    <source>
        <dbReference type="ARBA" id="ARBA00012288"/>
    </source>
</evidence>
<dbReference type="GO" id="GO:0006782">
    <property type="term" value="P:protoporphyrinogen IX biosynthetic process"/>
    <property type="evidence" value="ECO:0007669"/>
    <property type="project" value="UniProtKB-UniRule"/>
</dbReference>
<dbReference type="HAMAP" id="MF_00218">
    <property type="entry name" value="URO_D"/>
    <property type="match status" value="1"/>
</dbReference>
<feature type="domain" description="Uroporphyrinogen decarboxylase (URO-D)" evidence="16">
    <location>
        <begin position="142"/>
        <end position="158"/>
    </location>
</feature>
<dbReference type="InterPro" id="IPR038071">
    <property type="entry name" value="UROD/MetE-like_sf"/>
</dbReference>
<dbReference type="PROSITE" id="PS00907">
    <property type="entry name" value="UROD_2"/>
    <property type="match status" value="1"/>
</dbReference>
<dbReference type="SUPFAM" id="SSF51726">
    <property type="entry name" value="UROD/MetE-like"/>
    <property type="match status" value="1"/>
</dbReference>
<dbReference type="RefSeq" id="WP_036852046.1">
    <property type="nucleotide sequence ID" value="NZ_JQJD01000047.1"/>
</dbReference>
<gene>
    <name evidence="12 17" type="primary">hemE</name>
    <name evidence="17" type="ORF">HQ35_07050</name>
</gene>
<feature type="site" description="Transition state stabilizer" evidence="12">
    <location>
        <position position="77"/>
    </location>
</feature>
<comment type="pathway">
    <text evidence="3 12 13">Porphyrin-containing compound metabolism; protoporphyrin-IX biosynthesis; coproporphyrinogen-III from 5-aminolevulinate: step 4/4.</text>
</comment>
<reference evidence="17 18" key="1">
    <citation type="submission" date="2014-08" db="EMBL/GenBank/DDBJ databases">
        <title>Porphyromonas cangingivalis strain:COT-109_OH1386 Genome sequencing.</title>
        <authorList>
            <person name="Wallis C."/>
            <person name="Deusch O."/>
            <person name="O'Flynn C."/>
            <person name="Davis I."/>
            <person name="Jospin G."/>
            <person name="Darling A.E."/>
            <person name="Coil D.A."/>
            <person name="Alexiev A."/>
            <person name="Horsfall A."/>
            <person name="Kirkwood N."/>
            <person name="Harris S."/>
            <person name="Eisen J.A."/>
        </authorList>
    </citation>
    <scope>NUCLEOTIDE SEQUENCE [LARGE SCALE GENOMIC DNA]</scope>
    <source>
        <strain evidence="18">COT-109 OH1386</strain>
    </source>
</reference>
<dbReference type="PANTHER" id="PTHR21091:SF169">
    <property type="entry name" value="UROPORPHYRINOGEN DECARBOXYLASE"/>
    <property type="match status" value="1"/>
</dbReference>
<evidence type="ECO:0000256" key="9">
    <source>
        <dbReference type="ARBA" id="ARBA00022793"/>
    </source>
</evidence>
<evidence type="ECO:0000256" key="14">
    <source>
        <dbReference type="RuleBase" id="RU004169"/>
    </source>
</evidence>
<evidence type="ECO:0000256" key="10">
    <source>
        <dbReference type="ARBA" id="ARBA00023239"/>
    </source>
</evidence>
<accession>A0A0A2ETT6</accession>
<comment type="similarity">
    <text evidence="4 12 14">Belongs to the uroporphyrinogen decarboxylase family.</text>
</comment>
<evidence type="ECO:0000256" key="8">
    <source>
        <dbReference type="ARBA" id="ARBA00022490"/>
    </source>
</evidence>
<evidence type="ECO:0000256" key="2">
    <source>
        <dbReference type="ARBA" id="ARBA00004496"/>
    </source>
</evidence>
<organism evidence="17 18">
    <name type="scientific">Porphyromonas cangingivalis</name>
    <dbReference type="NCBI Taxonomy" id="36874"/>
    <lineage>
        <taxon>Bacteria</taxon>
        <taxon>Pseudomonadati</taxon>
        <taxon>Bacteroidota</taxon>
        <taxon>Bacteroidia</taxon>
        <taxon>Bacteroidales</taxon>
        <taxon>Porphyromonadaceae</taxon>
        <taxon>Porphyromonas</taxon>
    </lineage>
</organism>
<evidence type="ECO:0000313" key="17">
    <source>
        <dbReference type="EMBL" id="KGN79754.1"/>
    </source>
</evidence>
<comment type="subunit">
    <text evidence="5 12">Homodimer.</text>
</comment>
<keyword evidence="11 12" id="KW-0627">Porphyrin biosynthesis</keyword>
<evidence type="ECO:0000313" key="18">
    <source>
        <dbReference type="Proteomes" id="UP000030125"/>
    </source>
</evidence>
<dbReference type="STRING" id="36874.HQ34_05595"/>